<feature type="transmembrane region" description="Helical" evidence="7">
    <location>
        <begin position="125"/>
        <end position="143"/>
    </location>
</feature>
<dbReference type="SUPFAM" id="SSF161098">
    <property type="entry name" value="MetI-like"/>
    <property type="match status" value="1"/>
</dbReference>
<dbReference type="Proteomes" id="UP000000657">
    <property type="component" value="Chromosome"/>
</dbReference>
<dbReference type="Gene3D" id="1.10.3720.10">
    <property type="entry name" value="MetI-like"/>
    <property type="match status" value="1"/>
</dbReference>
<evidence type="ECO:0000256" key="2">
    <source>
        <dbReference type="ARBA" id="ARBA00022448"/>
    </source>
</evidence>
<dbReference type="RefSeq" id="WP_011605231.1">
    <property type="nucleotide sequence ID" value="NC_008278.1"/>
</dbReference>
<keyword evidence="6 7" id="KW-0472">Membrane</keyword>
<organism evidence="9 10">
    <name type="scientific">Frankia alni (strain DSM 45986 / CECT 9034 / ACN14a)</name>
    <dbReference type="NCBI Taxonomy" id="326424"/>
    <lineage>
        <taxon>Bacteria</taxon>
        <taxon>Bacillati</taxon>
        <taxon>Actinomycetota</taxon>
        <taxon>Actinomycetes</taxon>
        <taxon>Frankiales</taxon>
        <taxon>Frankiaceae</taxon>
        <taxon>Frankia</taxon>
    </lineage>
</organism>
<accession>Q0RIC6</accession>
<comment type="similarity">
    <text evidence="7">Belongs to the binding-protein-dependent transport system permease family.</text>
</comment>
<sequence length="335" mass="35451">MAELAAPAPAAARGRGRGQALGRYLAVRLAHSVFVVWAAYTLSFVILYLVPGDPVEMMVSSSGVISVTSQQIAQLRAEYGVDRSPPAQYLTNLWDALHLDFGRSLQRGQSALDIIGGALPSTIELAGAALVVAALVGWALALGATATRARSTQRFLLALPALGVAVPSFWIGLVLLQVLSFHWHLLPAFGDTGPRGLILPAVTLAVPTAAFLARMLAASLWRVLADPHVTTARAKGLGRWRIHQRHALRNALPPVLAVAGVLVGNLLAGSVVVETVFSRPGLGRVVEAAVTSKDIPVVQALVVFFAVVFVTVNLLVDLAHPLLDPQVTLTGTRRR</sequence>
<dbReference type="EMBL" id="CT573213">
    <property type="protein sequence ID" value="CAJ62744.1"/>
    <property type="molecule type" value="Genomic_DNA"/>
</dbReference>
<comment type="subcellular location">
    <subcellularLocation>
        <location evidence="1 7">Cell membrane</location>
        <topology evidence="1 7">Multi-pass membrane protein</topology>
    </subcellularLocation>
</comment>
<feature type="transmembrane region" description="Helical" evidence="7">
    <location>
        <begin position="155"/>
        <end position="177"/>
    </location>
</feature>
<keyword evidence="4 7" id="KW-0812">Transmembrane</keyword>
<keyword evidence="2 7" id="KW-0813">Transport</keyword>
<keyword evidence="3" id="KW-1003">Cell membrane</keyword>
<dbReference type="STRING" id="326424.FRAAL4102"/>
<evidence type="ECO:0000256" key="3">
    <source>
        <dbReference type="ARBA" id="ARBA00022475"/>
    </source>
</evidence>
<dbReference type="eggNOG" id="COG0601">
    <property type="taxonomic scope" value="Bacteria"/>
</dbReference>
<feature type="transmembrane region" description="Helical" evidence="7">
    <location>
        <begin position="251"/>
        <end position="277"/>
    </location>
</feature>
<protein>
    <submittedName>
        <fullName evidence="9">ABC transporter component, permease protein</fullName>
    </submittedName>
</protein>
<dbReference type="InterPro" id="IPR000515">
    <property type="entry name" value="MetI-like"/>
</dbReference>
<feature type="domain" description="ABC transmembrane type-1" evidence="8">
    <location>
        <begin position="119"/>
        <end position="316"/>
    </location>
</feature>
<proteinExistence type="inferred from homology"/>
<name>Q0RIC6_FRAAA</name>
<dbReference type="PANTHER" id="PTHR43163:SF6">
    <property type="entry name" value="DIPEPTIDE TRANSPORT SYSTEM PERMEASE PROTEIN DPPB-RELATED"/>
    <property type="match status" value="1"/>
</dbReference>
<dbReference type="CDD" id="cd06261">
    <property type="entry name" value="TM_PBP2"/>
    <property type="match status" value="1"/>
</dbReference>
<dbReference type="InterPro" id="IPR035906">
    <property type="entry name" value="MetI-like_sf"/>
</dbReference>
<dbReference type="AlphaFoldDB" id="Q0RIC6"/>
<dbReference type="PANTHER" id="PTHR43163">
    <property type="entry name" value="DIPEPTIDE TRANSPORT SYSTEM PERMEASE PROTEIN DPPB-RELATED"/>
    <property type="match status" value="1"/>
</dbReference>
<feature type="transmembrane region" description="Helical" evidence="7">
    <location>
        <begin position="197"/>
        <end position="217"/>
    </location>
</feature>
<dbReference type="KEGG" id="fal:FRAAL4102"/>
<feature type="transmembrane region" description="Helical" evidence="7">
    <location>
        <begin position="25"/>
        <end position="50"/>
    </location>
</feature>
<keyword evidence="10" id="KW-1185">Reference proteome</keyword>
<feature type="transmembrane region" description="Helical" evidence="7">
    <location>
        <begin position="297"/>
        <end position="316"/>
    </location>
</feature>
<gene>
    <name evidence="9" type="ordered locus">FRAAL4102</name>
</gene>
<evidence type="ECO:0000313" key="10">
    <source>
        <dbReference type="Proteomes" id="UP000000657"/>
    </source>
</evidence>
<keyword evidence="5 7" id="KW-1133">Transmembrane helix</keyword>
<evidence type="ECO:0000256" key="1">
    <source>
        <dbReference type="ARBA" id="ARBA00004651"/>
    </source>
</evidence>
<dbReference type="HOGENOM" id="CLU_036879_0_2_11"/>
<reference evidence="9 10" key="1">
    <citation type="journal article" date="2007" name="Genome Res.">
        <title>Genome characteristics of facultatively symbiotic Frankia sp. strains reflect host range and host plant biogeography.</title>
        <authorList>
            <person name="Normand P."/>
            <person name="Lapierre P."/>
            <person name="Tisa L.S."/>
            <person name="Gogarten J.P."/>
            <person name="Alloisio N."/>
            <person name="Bagnarol E."/>
            <person name="Bassi C.A."/>
            <person name="Berry A.M."/>
            <person name="Bickhart D.M."/>
            <person name="Choisne N."/>
            <person name="Couloux A."/>
            <person name="Cournoyer B."/>
            <person name="Cruveiller S."/>
            <person name="Daubin V."/>
            <person name="Demange N."/>
            <person name="Francino M.P."/>
            <person name="Goltsman E."/>
            <person name="Huang Y."/>
            <person name="Kopp O.R."/>
            <person name="Labarre L."/>
            <person name="Lapidus A."/>
            <person name="Lavire C."/>
            <person name="Marechal J."/>
            <person name="Martinez M."/>
            <person name="Mastronunzio J.E."/>
            <person name="Mullin B.C."/>
            <person name="Niemann J."/>
            <person name="Pujic P."/>
            <person name="Rawnsley T."/>
            <person name="Rouy Z."/>
            <person name="Schenowitz C."/>
            <person name="Sellstedt A."/>
            <person name="Tavares F."/>
            <person name="Tomkins J.P."/>
            <person name="Vallenet D."/>
            <person name="Valverde C."/>
            <person name="Wall L.G."/>
            <person name="Wang Y."/>
            <person name="Medigue C."/>
            <person name="Benson D.R."/>
        </authorList>
    </citation>
    <scope>NUCLEOTIDE SEQUENCE [LARGE SCALE GENOMIC DNA]</scope>
    <source>
        <strain evidence="10">DSM 45986 / CECT 9034 / ACN14a</strain>
    </source>
</reference>
<dbReference type="PROSITE" id="PS50928">
    <property type="entry name" value="ABC_TM1"/>
    <property type="match status" value="1"/>
</dbReference>
<evidence type="ECO:0000256" key="4">
    <source>
        <dbReference type="ARBA" id="ARBA00022692"/>
    </source>
</evidence>
<evidence type="ECO:0000259" key="8">
    <source>
        <dbReference type="PROSITE" id="PS50928"/>
    </source>
</evidence>
<dbReference type="Pfam" id="PF00528">
    <property type="entry name" value="BPD_transp_1"/>
    <property type="match status" value="1"/>
</dbReference>
<evidence type="ECO:0000256" key="5">
    <source>
        <dbReference type="ARBA" id="ARBA00022989"/>
    </source>
</evidence>
<evidence type="ECO:0000313" key="9">
    <source>
        <dbReference type="EMBL" id="CAJ62744.1"/>
    </source>
</evidence>
<dbReference type="GO" id="GO:0005886">
    <property type="term" value="C:plasma membrane"/>
    <property type="evidence" value="ECO:0007669"/>
    <property type="project" value="UniProtKB-SubCell"/>
</dbReference>
<dbReference type="GO" id="GO:0055085">
    <property type="term" value="P:transmembrane transport"/>
    <property type="evidence" value="ECO:0007669"/>
    <property type="project" value="InterPro"/>
</dbReference>
<evidence type="ECO:0000256" key="6">
    <source>
        <dbReference type="ARBA" id="ARBA00023136"/>
    </source>
</evidence>
<evidence type="ECO:0000256" key="7">
    <source>
        <dbReference type="RuleBase" id="RU363032"/>
    </source>
</evidence>